<protein>
    <submittedName>
        <fullName evidence="8">UDP-3-O-[3-hydroxymyristoyl] glucosamine N-acyltransferase</fullName>
        <ecNumber evidence="8">2.3.1.-</ecNumber>
    </submittedName>
</protein>
<organism evidence="8">
    <name type="scientific">hydrothermal vent metagenome</name>
    <dbReference type="NCBI Taxonomy" id="652676"/>
    <lineage>
        <taxon>unclassified sequences</taxon>
        <taxon>metagenomes</taxon>
        <taxon>ecological metagenomes</taxon>
    </lineage>
</organism>
<evidence type="ECO:0000256" key="5">
    <source>
        <dbReference type="ARBA" id="ARBA00023098"/>
    </source>
</evidence>
<evidence type="ECO:0000259" key="7">
    <source>
        <dbReference type="Pfam" id="PF04613"/>
    </source>
</evidence>
<dbReference type="Pfam" id="PF00132">
    <property type="entry name" value="Hexapep"/>
    <property type="match status" value="3"/>
</dbReference>
<dbReference type="GO" id="GO:0009245">
    <property type="term" value="P:lipid A biosynthetic process"/>
    <property type="evidence" value="ECO:0007669"/>
    <property type="project" value="UniProtKB-KW"/>
</dbReference>
<dbReference type="GO" id="GO:0016020">
    <property type="term" value="C:membrane"/>
    <property type="evidence" value="ECO:0007669"/>
    <property type="project" value="GOC"/>
</dbReference>
<dbReference type="InterPro" id="IPR020573">
    <property type="entry name" value="UDP_GlcNAc_AcTrfase_non-rep"/>
</dbReference>
<evidence type="ECO:0000256" key="4">
    <source>
        <dbReference type="ARBA" id="ARBA00022737"/>
    </source>
</evidence>
<dbReference type="CDD" id="cd03352">
    <property type="entry name" value="LbH_LpxD"/>
    <property type="match status" value="1"/>
</dbReference>
<dbReference type="Gene3D" id="3.40.1390.10">
    <property type="entry name" value="MurE/MurF, N-terminal domain"/>
    <property type="match status" value="1"/>
</dbReference>
<gene>
    <name evidence="8" type="ORF">MGWOODY_XGa1056</name>
</gene>
<dbReference type="Pfam" id="PF04613">
    <property type="entry name" value="LpxD"/>
    <property type="match status" value="1"/>
</dbReference>
<feature type="domain" description="UDP-3-O-[3-hydroxymyristoyl] glucosamine N-acyltransferase non-repeat region" evidence="7">
    <location>
        <begin position="20"/>
        <end position="85"/>
    </location>
</feature>
<evidence type="ECO:0000256" key="6">
    <source>
        <dbReference type="ARBA" id="ARBA00023315"/>
    </source>
</evidence>
<dbReference type="EC" id="2.3.1.-" evidence="8"/>
<dbReference type="HAMAP" id="MF_00523">
    <property type="entry name" value="LpxD"/>
    <property type="match status" value="1"/>
</dbReference>
<evidence type="ECO:0000256" key="1">
    <source>
        <dbReference type="ARBA" id="ARBA00022516"/>
    </source>
</evidence>
<name>A0A160TRV4_9ZZZZ</name>
<keyword evidence="1" id="KW-0444">Lipid biosynthesis</keyword>
<dbReference type="InterPro" id="IPR011004">
    <property type="entry name" value="Trimer_LpxA-like_sf"/>
</dbReference>
<reference evidence="8" key="1">
    <citation type="submission" date="2015-10" db="EMBL/GenBank/DDBJ databases">
        <authorList>
            <person name="Gilbert D.G."/>
        </authorList>
    </citation>
    <scope>NUCLEOTIDE SEQUENCE</scope>
</reference>
<sequence length="336" mass="34338">MKLEELAAVVDGQCQGDGGIEITGMATLQSAGAGEITFLSGSKLKSQLQGCTAAAVILRQEDCSAWDGAAIVCDDPHAAYAQIARILDSSPRQEPGIHSSAVVSDDAIIGELASIGANCVVEAGCDIGSGVVLGPGCVIGQGAKLGEDSRLTANVTVCHGVHIGERCVVQSGTVLGSDGFGNTHKDGRWTRIPQLGGLIVGDDVQIGAGTAIDRGALGDTKIGNGVVIDNLVHIAHNVVIGEHTAIAACVAIAGSTVIGSRCTFAGVVGVADHVTIANDVHLTGMAMVTGSISEAGTYSSGTGLMPNREWRRSAVRFRQLDDLVKRLVALEQKNPE</sequence>
<dbReference type="Gene3D" id="1.20.5.170">
    <property type="match status" value="1"/>
</dbReference>
<dbReference type="NCBIfam" id="NF002060">
    <property type="entry name" value="PRK00892.1"/>
    <property type="match status" value="1"/>
</dbReference>
<evidence type="ECO:0000256" key="2">
    <source>
        <dbReference type="ARBA" id="ARBA00022556"/>
    </source>
</evidence>
<keyword evidence="5" id="KW-0443">Lipid metabolism</keyword>
<dbReference type="AlphaFoldDB" id="A0A160TRV4"/>
<dbReference type="InterPro" id="IPR018357">
    <property type="entry name" value="Hexapep_transf_CS"/>
</dbReference>
<dbReference type="NCBIfam" id="TIGR01853">
    <property type="entry name" value="lipid_A_lpxD"/>
    <property type="match status" value="1"/>
</dbReference>
<proteinExistence type="inferred from homology"/>
<dbReference type="InterPro" id="IPR007691">
    <property type="entry name" value="LpxD"/>
</dbReference>
<keyword evidence="4" id="KW-0677">Repeat</keyword>
<dbReference type="GO" id="GO:0016410">
    <property type="term" value="F:N-acyltransferase activity"/>
    <property type="evidence" value="ECO:0007669"/>
    <property type="project" value="InterPro"/>
</dbReference>
<dbReference type="SUPFAM" id="SSF51161">
    <property type="entry name" value="Trimeric LpxA-like enzymes"/>
    <property type="match status" value="1"/>
</dbReference>
<dbReference type="InterPro" id="IPR001451">
    <property type="entry name" value="Hexapep"/>
</dbReference>
<evidence type="ECO:0000256" key="3">
    <source>
        <dbReference type="ARBA" id="ARBA00022679"/>
    </source>
</evidence>
<keyword evidence="2" id="KW-0441">Lipid A biosynthesis</keyword>
<dbReference type="Gene3D" id="2.160.10.10">
    <property type="entry name" value="Hexapeptide repeat proteins"/>
    <property type="match status" value="1"/>
</dbReference>
<keyword evidence="6 8" id="KW-0012">Acyltransferase</keyword>
<dbReference type="PANTHER" id="PTHR43378:SF2">
    <property type="entry name" value="UDP-3-O-ACYLGLUCOSAMINE N-ACYLTRANSFERASE 1, MITOCHONDRIAL-RELATED"/>
    <property type="match status" value="1"/>
</dbReference>
<dbReference type="PROSITE" id="PS00101">
    <property type="entry name" value="HEXAPEP_TRANSFERASES"/>
    <property type="match status" value="2"/>
</dbReference>
<evidence type="ECO:0000313" key="8">
    <source>
        <dbReference type="EMBL" id="CUS51429.1"/>
    </source>
</evidence>
<keyword evidence="3 8" id="KW-0808">Transferase</keyword>
<accession>A0A160TRV4</accession>
<dbReference type="EMBL" id="CZRL01000063">
    <property type="protein sequence ID" value="CUS51429.1"/>
    <property type="molecule type" value="Genomic_DNA"/>
</dbReference>
<dbReference type="PANTHER" id="PTHR43378">
    <property type="entry name" value="UDP-3-O-ACYLGLUCOSAMINE N-ACYLTRANSFERASE"/>
    <property type="match status" value="1"/>
</dbReference>